<keyword evidence="2" id="KW-1185">Reference proteome</keyword>
<dbReference type="PANTHER" id="PTHR24148:SF64">
    <property type="entry name" value="HETEROKARYON INCOMPATIBILITY DOMAIN-CONTAINING PROTEIN"/>
    <property type="match status" value="1"/>
</dbReference>
<accession>A0A8H7ASF5</accession>
<dbReference type="EMBL" id="JAAABM010000029">
    <property type="protein sequence ID" value="KAF7670732.1"/>
    <property type="molecule type" value="Genomic_DNA"/>
</dbReference>
<proteinExistence type="predicted"/>
<dbReference type="RefSeq" id="XP_038781126.1">
    <property type="nucleotide sequence ID" value="XM_038936230.1"/>
</dbReference>
<name>A0A8H7ASF5_9PLEO</name>
<dbReference type="GeneID" id="62209408"/>
<protein>
    <recommendedName>
        <fullName evidence="3">Heterokaryon incompatibility domain-containing protein</fullName>
    </recommendedName>
</protein>
<dbReference type="InterPro" id="IPR052895">
    <property type="entry name" value="HetReg/Transcr_Mod"/>
</dbReference>
<reference evidence="1" key="1">
    <citation type="submission" date="2020-01" db="EMBL/GenBank/DDBJ databases">
        <authorList>
            <person name="Feng Z.H.Z."/>
        </authorList>
    </citation>
    <scope>NUCLEOTIDE SEQUENCE</scope>
    <source>
        <strain evidence="1">CBS107.38</strain>
    </source>
</reference>
<evidence type="ECO:0000313" key="2">
    <source>
        <dbReference type="Proteomes" id="UP000596902"/>
    </source>
</evidence>
<dbReference type="Proteomes" id="UP000596902">
    <property type="component" value="Unassembled WGS sequence"/>
</dbReference>
<gene>
    <name evidence="1" type="ORF">GT037_011183</name>
</gene>
<comment type="caution">
    <text evidence="1">The sequence shown here is derived from an EMBL/GenBank/DDBJ whole genome shotgun (WGS) entry which is preliminary data.</text>
</comment>
<reference evidence="1" key="2">
    <citation type="submission" date="2020-08" db="EMBL/GenBank/DDBJ databases">
        <title>Draft Genome Sequence of Cumin Blight Pathogen Alternaria burnsii.</title>
        <authorList>
            <person name="Feng Z."/>
        </authorList>
    </citation>
    <scope>NUCLEOTIDE SEQUENCE</scope>
    <source>
        <strain evidence="1">CBS107.38</strain>
    </source>
</reference>
<evidence type="ECO:0008006" key="3">
    <source>
        <dbReference type="Google" id="ProtNLM"/>
    </source>
</evidence>
<sequence>MENAGNWVMPNPIPKSSWVALRCLLAIRPHDRQALAKAFVAFMKRPYFSRVWVMQELHLAPEISLCCGMDIHSFDYLLAVSMLVDFWANASDYRDSLTGIVTFVANIASWQSWYSRREESCLSLQDDLHDVLPQRGCLTLASGFRGRRRLAEVLEAMQSFQCTDARDRLFGVLALVDWGGGEPAIPNYEMNNYQVAVEVLRLYLNNPETQPLLKMAVKWPRPLWELFNVSVEREAVREAIRERYGSHKIPGTIHTTYDLTDHLRIGTVEAYSSRREISLLNMPTRPPHIGGHLRDTWYGVKLLDIADREMTNSRNRPSYYLCCKKSHLKGSLDSMHLLVEITDQDGCLFAYAPEDTRPNDWLMISQAGSLSDVDPEMAIVRSTNNVHGIYHLIGHVFKDRKYAKLIFSMLHWDYFESNWSAEDLFLFDWTYMSRPAGALPRLKSDWHSKIVSTRGDSSFFYGPIMHIQDDFAMLKP</sequence>
<organism evidence="1 2">
    <name type="scientific">Alternaria burnsii</name>
    <dbReference type="NCBI Taxonomy" id="1187904"/>
    <lineage>
        <taxon>Eukaryota</taxon>
        <taxon>Fungi</taxon>
        <taxon>Dikarya</taxon>
        <taxon>Ascomycota</taxon>
        <taxon>Pezizomycotina</taxon>
        <taxon>Dothideomycetes</taxon>
        <taxon>Pleosporomycetidae</taxon>
        <taxon>Pleosporales</taxon>
        <taxon>Pleosporineae</taxon>
        <taxon>Pleosporaceae</taxon>
        <taxon>Alternaria</taxon>
        <taxon>Alternaria sect. Alternaria</taxon>
    </lineage>
</organism>
<dbReference type="AlphaFoldDB" id="A0A8H7ASF5"/>
<evidence type="ECO:0000313" key="1">
    <source>
        <dbReference type="EMBL" id="KAF7670732.1"/>
    </source>
</evidence>
<dbReference type="PANTHER" id="PTHR24148">
    <property type="entry name" value="ANKYRIN REPEAT DOMAIN-CONTAINING PROTEIN 39 HOMOLOG-RELATED"/>
    <property type="match status" value="1"/>
</dbReference>